<geneLocation type="plasmid" evidence="5 6">
    <name>pM27-SA2-01</name>
</geneLocation>
<reference evidence="5 6" key="3">
    <citation type="journal article" date="2016" name="Stand. Genomic Sci.">
        <title>Complete genome sequence of 'Halanaeroarchaeum sulfurireducens' M27-SA2, a sulfur-reducing and acetate-oxidizing haloarchaeon from the deep-sea hypersaline anoxic lake Medee.</title>
        <authorList>
            <person name="Messina E."/>
            <person name="Sorokin D.Y."/>
            <person name="Kublanov I.V."/>
            <person name="Toshchakov S."/>
            <person name="Lopatina A."/>
            <person name="Arcadi E."/>
            <person name="Smedile F."/>
            <person name="La Spada G."/>
            <person name="La Cono V."/>
            <person name="Yakimov M.M."/>
        </authorList>
    </citation>
    <scope>NUCLEOTIDE SEQUENCE [LARGE SCALE GENOMIC DNA]</scope>
    <source>
        <strain evidence="5 6">M27-SA2</strain>
        <plasmid evidence="6">Plasmid pM27-SA2-01</plasmid>
        <plasmid evidence="5">pM27-SA2-01</plasmid>
    </source>
</reference>
<evidence type="ECO:0000313" key="5">
    <source>
        <dbReference type="EMBL" id="ALG83110.1"/>
    </source>
</evidence>
<keyword evidence="1" id="KW-0175">Coiled coil</keyword>
<geneLocation type="plasmid" evidence="4 7">
    <name>pHSR2-01</name>
</geneLocation>
<evidence type="ECO:0000259" key="3">
    <source>
        <dbReference type="Pfam" id="PF02371"/>
    </source>
</evidence>
<dbReference type="Pfam" id="PF01548">
    <property type="entry name" value="DEDD_Tnp_IS110"/>
    <property type="match status" value="1"/>
</dbReference>
<dbReference type="PANTHER" id="PTHR33055:SF13">
    <property type="entry name" value="TRANSPOSASE"/>
    <property type="match status" value="1"/>
</dbReference>
<dbReference type="Pfam" id="PF02371">
    <property type="entry name" value="Transposase_20"/>
    <property type="match status" value="1"/>
</dbReference>
<dbReference type="InterPro" id="IPR003346">
    <property type="entry name" value="Transposase_20"/>
</dbReference>
<feature type="coiled-coil region" evidence="1">
    <location>
        <begin position="175"/>
        <end position="205"/>
    </location>
</feature>
<dbReference type="InterPro" id="IPR002525">
    <property type="entry name" value="Transp_IS110-like_N"/>
</dbReference>
<protein>
    <submittedName>
        <fullName evidence="4">Transposase IS116/IS110/IS902 family protein</fullName>
    </submittedName>
</protein>
<dbReference type="KEGG" id="hsf:HLASA_3042"/>
<evidence type="ECO:0000313" key="4">
    <source>
        <dbReference type="EMBL" id="AKH98667.1"/>
    </source>
</evidence>
<name>A0A0F7PDA2_9EURY</name>
<dbReference type="EMBL" id="CP008875">
    <property type="protein sequence ID" value="AKH98667.1"/>
    <property type="molecule type" value="Genomic_DNA"/>
</dbReference>
<accession>A0A0F7PDA2</accession>
<evidence type="ECO:0000313" key="7">
    <source>
        <dbReference type="Proteomes" id="UP000069906"/>
    </source>
</evidence>
<evidence type="ECO:0000256" key="1">
    <source>
        <dbReference type="SAM" id="Coils"/>
    </source>
</evidence>
<dbReference type="NCBIfam" id="NF033542">
    <property type="entry name" value="transpos_IS110"/>
    <property type="match status" value="1"/>
</dbReference>
<dbReference type="AlphaFoldDB" id="A0A0F7PDA2"/>
<dbReference type="RefSeq" id="WP_050049435.1">
    <property type="nucleotide sequence ID" value="NZ_CP008875.1"/>
</dbReference>
<reference evidence="6" key="2">
    <citation type="submission" date="2015-05" db="EMBL/GenBank/DDBJ databases">
        <title>Complete genome sequence of Halanaeroarchaeum sulfurireducens type strain M27-SA2, a sulfate-reducer haloarchaeon from marine anoxic lake Medee.</title>
        <authorList>
            <person name="Messina E."/>
            <person name="Kublanov I.V."/>
            <person name="Toshchakov S."/>
            <person name="Arcadi E."/>
            <person name="La Spada G."/>
            <person name="La Cono V."/>
            <person name="Yakimov M.M."/>
        </authorList>
    </citation>
    <scope>NUCLEOTIDE SEQUENCE [LARGE SCALE GENOMIC DNA]</scope>
    <source>
        <strain evidence="6">M27-SA2</strain>
        <plasmid evidence="6">Plasmid pM27-SA2-01</plasmid>
    </source>
</reference>
<dbReference type="HOGENOM" id="CLU_036902_1_0_2"/>
<organism evidence="4 7">
    <name type="scientific">Halanaeroarchaeum sulfurireducens</name>
    <dbReference type="NCBI Taxonomy" id="1604004"/>
    <lineage>
        <taxon>Archaea</taxon>
        <taxon>Methanobacteriati</taxon>
        <taxon>Methanobacteriota</taxon>
        <taxon>Stenosarchaea group</taxon>
        <taxon>Halobacteria</taxon>
        <taxon>Halobacteriales</taxon>
        <taxon>Halobacteriaceae</taxon>
        <taxon>Halanaeroarchaeum</taxon>
    </lineage>
</organism>
<keyword evidence="7" id="KW-1185">Reference proteome</keyword>
<feature type="domain" description="Transposase IS110-like N-terminal" evidence="2">
    <location>
        <begin position="3"/>
        <end position="145"/>
    </location>
</feature>
<keyword evidence="4" id="KW-0614">Plasmid</keyword>
<dbReference type="GeneID" id="26011569"/>
<dbReference type="GO" id="GO:0006313">
    <property type="term" value="P:DNA transposition"/>
    <property type="evidence" value="ECO:0007669"/>
    <property type="project" value="InterPro"/>
</dbReference>
<evidence type="ECO:0000259" key="2">
    <source>
        <dbReference type="Pfam" id="PF01548"/>
    </source>
</evidence>
<dbReference type="Proteomes" id="UP000060390">
    <property type="component" value="Plasmid pM27-SA2-01"/>
</dbReference>
<proteinExistence type="predicted"/>
<dbReference type="GO" id="GO:0004803">
    <property type="term" value="F:transposase activity"/>
    <property type="evidence" value="ECO:0007669"/>
    <property type="project" value="InterPro"/>
</dbReference>
<dbReference type="Proteomes" id="UP000069906">
    <property type="component" value="Plasmid pHSR2-01"/>
</dbReference>
<reference evidence="4 7" key="1">
    <citation type="submission" date="2014-06" db="EMBL/GenBank/DDBJ databases">
        <title>Secret life of haloarchaea: discovery of obligatory anaerobic haloarchaea growing by dissimilatory sulfur reduction.</title>
        <authorList>
            <person name="Sorokin D.Y."/>
            <person name="Kublanov I.V."/>
            <person name="Gavrilov S.N."/>
            <person name="Ferrer M."/>
            <person name="Golyshin P.N."/>
            <person name="Messina E."/>
            <person name="La Cono V."/>
            <person name="Yakimov M.M."/>
        </authorList>
    </citation>
    <scope>NUCLEOTIDE SEQUENCE [LARGE SCALE GENOMIC DNA]</scope>
    <source>
        <strain evidence="4 7">HSR2</strain>
        <plasmid evidence="4 7">pHSR2-01</plasmid>
    </source>
</reference>
<gene>
    <name evidence="5" type="ORF">HLASA_3042</name>
    <name evidence="4" type="ORF">HLASF_3041</name>
</gene>
<dbReference type="InterPro" id="IPR047650">
    <property type="entry name" value="Transpos_IS110"/>
</dbReference>
<sequence length="331" mass="37094">MYIGLDLHKHYSQIAVMTEDGEIVAEQRLENEHDKLESFASEYAGSEVAIEATGSYRYVYDILDQEMDVTLVNPSKTRVIAEAKVKTDSIDAKMLAHLLRADLVAESYVPPEDIRQARDLVRARKSLVEERTAEKNRVRAVLSRTGNSFDGDLFGKDGRAFLDDLELSTVDRGIIEAHIAAIDALNEQIEKLEHTIEEIAGADEDTQRLMSIPGVSYFTSLLIKSEIGEIDRFPSADQLVSYAGLDPSVRQSGDKEIRGGITKEGSAPLRWALVQCANVAVRFDEYLGNFYTRLEERKNHQVAIVATARKMLVSIFYMLSREEVYDPNVSA</sequence>
<dbReference type="GO" id="GO:0003677">
    <property type="term" value="F:DNA binding"/>
    <property type="evidence" value="ECO:0007669"/>
    <property type="project" value="InterPro"/>
</dbReference>
<dbReference type="PANTHER" id="PTHR33055">
    <property type="entry name" value="TRANSPOSASE FOR INSERTION SEQUENCE ELEMENT IS1111A"/>
    <property type="match status" value="1"/>
</dbReference>
<dbReference type="EMBL" id="CP011565">
    <property type="protein sequence ID" value="ALG83110.1"/>
    <property type="molecule type" value="Genomic_DNA"/>
</dbReference>
<feature type="domain" description="Transposase IS116/IS110/IS902 C-terminal" evidence="3">
    <location>
        <begin position="207"/>
        <end position="291"/>
    </location>
</feature>
<evidence type="ECO:0000313" key="6">
    <source>
        <dbReference type="Proteomes" id="UP000060390"/>
    </source>
</evidence>
<dbReference type="OrthoDB" id="220158at2157"/>
<dbReference type="KEGG" id="hsu:HLASF_3041"/>